<dbReference type="Proteomes" id="UP000035548">
    <property type="component" value="Chromosome"/>
</dbReference>
<name>A0A0G3HCH2_9CORY</name>
<dbReference type="OrthoDB" id="4427333at2"/>
<gene>
    <name evidence="1" type="ORF">CUTER_05470</name>
</gene>
<keyword evidence="2" id="KW-1185">Reference proteome</keyword>
<protein>
    <recommendedName>
        <fullName evidence="3">Homeodomain-like domain</fullName>
    </recommendedName>
</protein>
<dbReference type="RefSeq" id="WP_052844044.1">
    <property type="nucleotide sequence ID" value="NZ_CP011546.1"/>
</dbReference>
<dbReference type="EMBL" id="CP011546">
    <property type="protein sequence ID" value="AKK11091.1"/>
    <property type="molecule type" value="Genomic_DNA"/>
</dbReference>
<reference evidence="1 2" key="1">
    <citation type="journal article" date="2015" name="Genome Announc.">
        <title>Virulence Factor Genes Detected in the Complete Genome Sequence of Corynebacterium uterequi DSM 45634, Isolated from the Uterus of a Maiden Mare.</title>
        <authorList>
            <person name="Ruckert C."/>
            <person name="Kriete M."/>
            <person name="Jaenicke S."/>
            <person name="Winkler A."/>
            <person name="Tauch A."/>
        </authorList>
    </citation>
    <scope>NUCLEOTIDE SEQUENCE [LARGE SCALE GENOMIC DNA]</scope>
    <source>
        <strain evidence="1 2">DSM 45634</strain>
    </source>
</reference>
<proteinExistence type="predicted"/>
<organism evidence="1 2">
    <name type="scientific">Corynebacterium uterequi</name>
    <dbReference type="NCBI Taxonomy" id="1072256"/>
    <lineage>
        <taxon>Bacteria</taxon>
        <taxon>Bacillati</taxon>
        <taxon>Actinomycetota</taxon>
        <taxon>Actinomycetes</taxon>
        <taxon>Mycobacteriales</taxon>
        <taxon>Corynebacteriaceae</taxon>
        <taxon>Corynebacterium</taxon>
    </lineage>
</organism>
<evidence type="ECO:0000313" key="1">
    <source>
        <dbReference type="EMBL" id="AKK11091.1"/>
    </source>
</evidence>
<dbReference type="AlphaFoldDB" id="A0A0G3HCH2"/>
<sequence>MSGLTPEIVMQLMEAGESQSAIARTFKVSRQYVHKLAKQGGHKSENVGRIVTDNLPWEVPTEWQDGSLYYVIRLLAHYNSGLYEISPSSLERVNALVKRLKLFQQVIDYDPRYPAVKGLSSKPGFAYVPRTPEDEGMAIKIRPGIRLTDEGRKLWAMPKELPESI</sequence>
<evidence type="ECO:0000313" key="2">
    <source>
        <dbReference type="Proteomes" id="UP000035548"/>
    </source>
</evidence>
<accession>A0A0G3HCH2</accession>
<dbReference type="KEGG" id="cut:CUTER_05470"/>
<reference evidence="2" key="2">
    <citation type="submission" date="2015-05" db="EMBL/GenBank/DDBJ databases">
        <title>Complete genome sequence of Corynebacterium uterequi DSM 45634, isolated from the uterus of a maiden mare.</title>
        <authorList>
            <person name="Ruckert C."/>
            <person name="Albersmeier A."/>
            <person name="Winkler A."/>
            <person name="Tauch A."/>
        </authorList>
    </citation>
    <scope>NUCLEOTIDE SEQUENCE [LARGE SCALE GENOMIC DNA]</scope>
    <source>
        <strain evidence="2">DSM 45634</strain>
    </source>
</reference>
<evidence type="ECO:0008006" key="3">
    <source>
        <dbReference type="Google" id="ProtNLM"/>
    </source>
</evidence>
<dbReference type="PATRIC" id="fig|1072256.5.peg.1083"/>